<organism evidence="5 6">
    <name type="scientific">Reinekea blandensis MED297</name>
    <dbReference type="NCBI Taxonomy" id="314283"/>
    <lineage>
        <taxon>Bacteria</taxon>
        <taxon>Pseudomonadati</taxon>
        <taxon>Pseudomonadota</taxon>
        <taxon>Gammaproteobacteria</taxon>
        <taxon>Oceanospirillales</taxon>
        <taxon>Saccharospirillaceae</taxon>
        <taxon>Reinekea</taxon>
    </lineage>
</organism>
<gene>
    <name evidence="5" type="ORF">MED297_17093</name>
</gene>
<evidence type="ECO:0000256" key="2">
    <source>
        <dbReference type="ARBA" id="ARBA00022729"/>
    </source>
</evidence>
<evidence type="ECO:0000256" key="1">
    <source>
        <dbReference type="ARBA" id="ARBA00008520"/>
    </source>
</evidence>
<dbReference type="InterPro" id="IPR026045">
    <property type="entry name" value="Ferric-bd"/>
</dbReference>
<sequence>MNFKQWVGALVLTSVGLTATAAEQVSVYSARKEALIKPLLDQFSEQTGIKVNLVTGSADTLLKRLELEGQYSKADVFVTVDAGRLYRAKMAEVLQPIESDVLEARVPANLQDADNFWFGLSQRARTVFYNKNTVADGEIQSYEQLADEQWRGRICVRSSDNIYNQSLVASLIEHNGIDATENWAEGVVANMARPPAGGDTDQLLALAAGLCDLTFVNTYYFGRLLTSDNERELAAAENIGLAWMNQDGRGVHMNVSGAGVTKAAPNRDNAILLLEFLVSDDAQSWYAHVNNEYPVVDTAEIPEHLAQYGSPKIDSLNLTVLGENNREAVELMDRAGWR</sequence>
<dbReference type="STRING" id="314283.MED297_17093"/>
<protein>
    <submittedName>
        <fullName evidence="5">ABC-type Fe3+ transport system, periplasmic component</fullName>
    </submittedName>
</protein>
<dbReference type="PANTHER" id="PTHR30006">
    <property type="entry name" value="THIAMINE-BINDING PERIPLASMIC PROTEIN-RELATED"/>
    <property type="match status" value="1"/>
</dbReference>
<dbReference type="CDD" id="cd13542">
    <property type="entry name" value="PBP2_FutA1_ilke"/>
    <property type="match status" value="1"/>
</dbReference>
<dbReference type="Proteomes" id="UP000005953">
    <property type="component" value="Unassembled WGS sequence"/>
</dbReference>
<accession>A4BFI4</accession>
<keyword evidence="2 4" id="KW-0732">Signal</keyword>
<dbReference type="GO" id="GO:0046872">
    <property type="term" value="F:metal ion binding"/>
    <property type="evidence" value="ECO:0007669"/>
    <property type="project" value="UniProtKB-KW"/>
</dbReference>
<keyword evidence="6" id="KW-1185">Reference proteome</keyword>
<evidence type="ECO:0000256" key="4">
    <source>
        <dbReference type="SAM" id="SignalP"/>
    </source>
</evidence>
<comment type="caution">
    <text evidence="5">The sequence shown here is derived from an EMBL/GenBank/DDBJ whole genome shotgun (WGS) entry which is preliminary data.</text>
</comment>
<reference evidence="5 6" key="1">
    <citation type="submission" date="2006-02" db="EMBL/GenBank/DDBJ databases">
        <authorList>
            <person name="Pinhassi J."/>
            <person name="Pedros-Alio C."/>
            <person name="Ferriera S."/>
            <person name="Johnson J."/>
            <person name="Kravitz S."/>
            <person name="Halpern A."/>
            <person name="Remington K."/>
            <person name="Beeson K."/>
            <person name="Tran B."/>
            <person name="Rogers Y.-H."/>
            <person name="Friedman R."/>
            <person name="Venter J.C."/>
        </authorList>
    </citation>
    <scope>NUCLEOTIDE SEQUENCE [LARGE SCALE GENOMIC DNA]</scope>
    <source>
        <strain evidence="5 6">MED297</strain>
    </source>
</reference>
<evidence type="ECO:0000256" key="3">
    <source>
        <dbReference type="PIRSR" id="PIRSR002825-1"/>
    </source>
</evidence>
<dbReference type="Gene3D" id="3.40.190.10">
    <property type="entry name" value="Periplasmic binding protein-like II"/>
    <property type="match status" value="2"/>
</dbReference>
<dbReference type="HOGENOM" id="CLU_026974_2_1_6"/>
<evidence type="ECO:0000313" key="6">
    <source>
        <dbReference type="Proteomes" id="UP000005953"/>
    </source>
</evidence>
<dbReference type="GO" id="GO:0030288">
    <property type="term" value="C:outer membrane-bounded periplasmic space"/>
    <property type="evidence" value="ECO:0007669"/>
    <property type="project" value="TreeGrafter"/>
</dbReference>
<feature type="chain" id="PRO_5002666504" evidence="4">
    <location>
        <begin position="22"/>
        <end position="338"/>
    </location>
</feature>
<feature type="binding site" evidence="3">
    <location>
        <position position="219"/>
    </location>
    <ligand>
        <name>Fe cation</name>
        <dbReference type="ChEBI" id="CHEBI:24875"/>
    </ligand>
</feature>
<evidence type="ECO:0000313" key="5">
    <source>
        <dbReference type="EMBL" id="EAR09079.1"/>
    </source>
</evidence>
<dbReference type="Pfam" id="PF01547">
    <property type="entry name" value="SBP_bac_1"/>
    <property type="match status" value="1"/>
</dbReference>
<proteinExistence type="inferred from homology"/>
<keyword evidence="3" id="KW-0408">Iron</keyword>
<dbReference type="PANTHER" id="PTHR30006:SF15">
    <property type="entry name" value="IRON-UTILIZATION PERIPLASMIC PROTEIN"/>
    <property type="match status" value="1"/>
</dbReference>
<keyword evidence="3" id="KW-0479">Metal-binding</keyword>
<dbReference type="RefSeq" id="WP_008043795.1">
    <property type="nucleotide sequence ID" value="NZ_CH724150.1"/>
</dbReference>
<feature type="signal peptide" evidence="4">
    <location>
        <begin position="1"/>
        <end position="21"/>
    </location>
</feature>
<dbReference type="InterPro" id="IPR006059">
    <property type="entry name" value="SBP"/>
</dbReference>
<dbReference type="SUPFAM" id="SSF53850">
    <property type="entry name" value="Periplasmic binding protein-like II"/>
    <property type="match status" value="1"/>
</dbReference>
<dbReference type="EMBL" id="AAOE01000013">
    <property type="protein sequence ID" value="EAR09079.1"/>
    <property type="molecule type" value="Genomic_DNA"/>
</dbReference>
<dbReference type="OrthoDB" id="9769567at2"/>
<dbReference type="AlphaFoldDB" id="A4BFI4"/>
<name>A4BFI4_9GAMM</name>
<comment type="similarity">
    <text evidence="1">Belongs to the bacterial solute-binding protein 1 family.</text>
</comment>
<feature type="binding site" evidence="3">
    <location>
        <position position="220"/>
    </location>
    <ligand>
        <name>Fe cation</name>
        <dbReference type="ChEBI" id="CHEBI:24875"/>
    </ligand>
</feature>
<dbReference type="PIRSF" id="PIRSF002825">
    <property type="entry name" value="CfbpA"/>
    <property type="match status" value="1"/>
</dbReference>